<accession>A0AAD1IIE5</accession>
<dbReference type="EMBL" id="AP022586">
    <property type="protein sequence ID" value="BBY15905.1"/>
    <property type="molecule type" value="Genomic_DNA"/>
</dbReference>
<dbReference type="Pfam" id="PF10698">
    <property type="entry name" value="DUF2505"/>
    <property type="match status" value="1"/>
</dbReference>
<protein>
    <recommendedName>
        <fullName evidence="3">DUF2505 domain-containing protein</fullName>
    </recommendedName>
</protein>
<proteinExistence type="predicted"/>
<dbReference type="InterPro" id="IPR019639">
    <property type="entry name" value="DUF2505"/>
</dbReference>
<dbReference type="RefSeq" id="WP_134051516.1">
    <property type="nucleotide sequence ID" value="NZ_AP022586.1"/>
</dbReference>
<reference evidence="1 2" key="1">
    <citation type="journal article" date="2019" name="Emerg. Microbes Infect.">
        <title>Comprehensive subspecies identification of 175 nontuberculous mycobacteria species based on 7547 genomic profiles.</title>
        <authorList>
            <person name="Matsumoto Y."/>
            <person name="Kinjo T."/>
            <person name="Motooka D."/>
            <person name="Nabeya D."/>
            <person name="Jung N."/>
            <person name="Uechi K."/>
            <person name="Horii T."/>
            <person name="Iida T."/>
            <person name="Fujita J."/>
            <person name="Nakamura S."/>
        </authorList>
    </citation>
    <scope>NUCLEOTIDE SEQUENCE [LARGE SCALE GENOMIC DNA]</scope>
    <source>
        <strain evidence="1 2">JCM 17423</strain>
    </source>
</reference>
<keyword evidence="2" id="KW-1185">Reference proteome</keyword>
<evidence type="ECO:0000313" key="2">
    <source>
        <dbReference type="Proteomes" id="UP000466607"/>
    </source>
</evidence>
<name>A0AAD1IIE5_9MYCO</name>
<gene>
    <name evidence="1" type="ORF">MLIT_14970</name>
</gene>
<dbReference type="AlphaFoldDB" id="A0AAD1IIE5"/>
<sequence length="171" mass="18862">MPCPFEITVESSAGVEQVHAAFGDRNYWRDRLAAFAGGATLDDLTVGADGAITVVTTHELRHIPMPDPSPPTHLTMAHTESWQPTDGRRMRGTAEFLVPEGYGTCRATTVLTPTQRGSRLTSTVTVEVTLPVIGGFVERYLRGQLAEQLPDVHRFTAAWIAEHRPRITWVQ</sequence>
<evidence type="ECO:0008006" key="3">
    <source>
        <dbReference type="Google" id="ProtNLM"/>
    </source>
</evidence>
<evidence type="ECO:0000313" key="1">
    <source>
        <dbReference type="EMBL" id="BBY15905.1"/>
    </source>
</evidence>
<dbReference type="Proteomes" id="UP000466607">
    <property type="component" value="Chromosome"/>
</dbReference>
<organism evidence="1 2">
    <name type="scientific">Mycolicibacterium litorale</name>
    <dbReference type="NCBI Taxonomy" id="758802"/>
    <lineage>
        <taxon>Bacteria</taxon>
        <taxon>Bacillati</taxon>
        <taxon>Actinomycetota</taxon>
        <taxon>Actinomycetes</taxon>
        <taxon>Mycobacteriales</taxon>
        <taxon>Mycobacteriaceae</taxon>
        <taxon>Mycolicibacterium</taxon>
    </lineage>
</organism>
<dbReference type="SUPFAM" id="SSF55961">
    <property type="entry name" value="Bet v1-like"/>
    <property type="match status" value="1"/>
</dbReference>